<evidence type="ECO:0000256" key="6">
    <source>
        <dbReference type="ARBA" id="ARBA00023136"/>
    </source>
</evidence>
<dbReference type="PRINTS" id="PR00260">
    <property type="entry name" value="CHEMTRNSDUCR"/>
</dbReference>
<dbReference type="SMART" id="SM00283">
    <property type="entry name" value="MA"/>
    <property type="match status" value="1"/>
</dbReference>
<sequence>MKKLLLLILCGMFALAAVASMVATAMISHHEIDRIILKRSQAQAEMLAQQAVYILENAAQPEEDLQSWLETLGARPDISYAILINRDVMAVAHSDAERIGRTYNDDYTIAGARDGQSQYSRWFADLQDVWAYDLMVPVYVHGALWGALDLGIPITEVDTAARGILLTQLLAISLIFLLCISLLFWLLGRLFSPLKSLELALTNISQGDGDLTHRLPVIGQHEIRNISVAFNTFVEKLDQIISQVVQTGVALAGSASSLEGQSKVSLKRGQEQSGQAIQVATAMNQMIASIHEISRHAAQAEQAATRADQEAQIGQQTLQEASRTIDQLNDEMEQATHTIHALAERTDSIASVLDVIRAISEQTNLLALNAAIEAARAGEAGRGFAIVADEVRGLATKTAHSTHEIQVTINQLQQEAENAVQAMQRSRQLTQRGTSATGQALSVLQGITQQVGQIVDLNTHVAAATEEQSSVANEINQNMETVNVSVQAGLEDSHRLEDSSQDLAELARKLDFHVGAFKVSGVAS</sequence>
<dbReference type="PROSITE" id="PS50885">
    <property type="entry name" value="HAMP"/>
    <property type="match status" value="1"/>
</dbReference>
<evidence type="ECO:0000256" key="12">
    <source>
        <dbReference type="SAM" id="SignalP"/>
    </source>
</evidence>
<reference evidence="16 17" key="1">
    <citation type="submission" date="2024-02" db="EMBL/GenBank/DDBJ databases">
        <title>Marinospirillum sp. MEB 164 isolated from Lonar lake sediment.</title>
        <authorList>
            <person name="Joshi A."/>
            <person name="Thite S."/>
        </authorList>
    </citation>
    <scope>NUCLEOTIDE SEQUENCE [LARGE SCALE GENOMIC DNA]</scope>
    <source>
        <strain evidence="16 17">MEB164</strain>
    </source>
</reference>
<dbReference type="EMBL" id="JBANFI010000004">
    <property type="protein sequence ID" value="MFK7160787.1"/>
    <property type="molecule type" value="Genomic_DNA"/>
</dbReference>
<dbReference type="SMART" id="SM00304">
    <property type="entry name" value="HAMP"/>
    <property type="match status" value="1"/>
</dbReference>
<feature type="domain" description="Methyl-accepting transducer" evidence="13">
    <location>
        <begin position="247"/>
        <end position="483"/>
    </location>
</feature>
<comment type="similarity">
    <text evidence="8">Belongs to the methyl-accepting chemotaxis (MCP) protein family.</text>
</comment>
<feature type="signal peptide" evidence="12">
    <location>
        <begin position="1"/>
        <end position="19"/>
    </location>
</feature>
<organism evidence="16 17">
    <name type="scientific">Marinospirillum alkalitolerans</name>
    <dbReference type="NCBI Taxonomy" id="3123374"/>
    <lineage>
        <taxon>Bacteria</taxon>
        <taxon>Pseudomonadati</taxon>
        <taxon>Pseudomonadota</taxon>
        <taxon>Gammaproteobacteria</taxon>
        <taxon>Oceanospirillales</taxon>
        <taxon>Oceanospirillaceae</taxon>
        <taxon>Marinospirillum</taxon>
    </lineage>
</organism>
<comment type="caution">
    <text evidence="16">The sequence shown here is derived from an EMBL/GenBank/DDBJ whole genome shotgun (WGS) entry which is preliminary data.</text>
</comment>
<dbReference type="RefSeq" id="WP_405338846.1">
    <property type="nucleotide sequence ID" value="NZ_JBANFI010000004.1"/>
</dbReference>
<dbReference type="InterPro" id="IPR003660">
    <property type="entry name" value="HAMP_dom"/>
</dbReference>
<feature type="chain" id="PRO_5046914106" evidence="12">
    <location>
        <begin position="20"/>
        <end position="524"/>
    </location>
</feature>
<dbReference type="CDD" id="cd11386">
    <property type="entry name" value="MCP_signal"/>
    <property type="match status" value="1"/>
</dbReference>
<dbReference type="SUPFAM" id="SSF103190">
    <property type="entry name" value="Sensory domain-like"/>
    <property type="match status" value="1"/>
</dbReference>
<dbReference type="Pfam" id="PF00672">
    <property type="entry name" value="HAMP"/>
    <property type="match status" value="1"/>
</dbReference>
<feature type="domain" description="HAMP" evidence="15">
    <location>
        <begin position="188"/>
        <end position="242"/>
    </location>
</feature>
<name>A0ABW8PWW2_9GAMM</name>
<dbReference type="InterPro" id="IPR033463">
    <property type="entry name" value="sCache_3"/>
</dbReference>
<evidence type="ECO:0000256" key="9">
    <source>
        <dbReference type="PROSITE-ProRule" id="PRU00284"/>
    </source>
</evidence>
<keyword evidence="10" id="KW-0175">Coiled coil</keyword>
<feature type="transmembrane region" description="Helical" evidence="11">
    <location>
        <begin position="165"/>
        <end position="187"/>
    </location>
</feature>
<evidence type="ECO:0000313" key="17">
    <source>
        <dbReference type="Proteomes" id="UP001621714"/>
    </source>
</evidence>
<evidence type="ECO:0000256" key="3">
    <source>
        <dbReference type="ARBA" id="ARBA00022519"/>
    </source>
</evidence>
<evidence type="ECO:0000256" key="1">
    <source>
        <dbReference type="ARBA" id="ARBA00004429"/>
    </source>
</evidence>
<keyword evidence="3" id="KW-0997">Cell inner membrane</keyword>
<dbReference type="PROSITE" id="PS50111">
    <property type="entry name" value="CHEMOTAXIS_TRANSDUC_2"/>
    <property type="match status" value="1"/>
</dbReference>
<evidence type="ECO:0000256" key="10">
    <source>
        <dbReference type="SAM" id="Coils"/>
    </source>
</evidence>
<evidence type="ECO:0000256" key="11">
    <source>
        <dbReference type="SAM" id="Phobius"/>
    </source>
</evidence>
<dbReference type="InterPro" id="IPR000727">
    <property type="entry name" value="T_SNARE_dom"/>
</dbReference>
<gene>
    <name evidence="16" type="ORF">V6U78_07025</name>
</gene>
<keyword evidence="12" id="KW-0732">Signal</keyword>
<keyword evidence="6 11" id="KW-0472">Membrane</keyword>
<dbReference type="CDD" id="cd06225">
    <property type="entry name" value="HAMP"/>
    <property type="match status" value="1"/>
</dbReference>
<dbReference type="Pfam" id="PF17203">
    <property type="entry name" value="sCache_3_2"/>
    <property type="match status" value="1"/>
</dbReference>
<feature type="domain" description="T-SNARE coiled-coil homology" evidence="14">
    <location>
        <begin position="434"/>
        <end position="496"/>
    </location>
</feature>
<keyword evidence="7 9" id="KW-0807">Transducer</keyword>
<keyword evidence="5 11" id="KW-1133">Transmembrane helix</keyword>
<proteinExistence type="inferred from homology"/>
<keyword evidence="4 11" id="KW-0812">Transmembrane</keyword>
<dbReference type="Gene3D" id="1.10.287.950">
    <property type="entry name" value="Methyl-accepting chemotaxis protein"/>
    <property type="match status" value="1"/>
</dbReference>
<dbReference type="InterPro" id="IPR029151">
    <property type="entry name" value="Sensor-like_sf"/>
</dbReference>
<evidence type="ECO:0000259" key="13">
    <source>
        <dbReference type="PROSITE" id="PS50111"/>
    </source>
</evidence>
<dbReference type="Pfam" id="PF00015">
    <property type="entry name" value="MCPsignal"/>
    <property type="match status" value="1"/>
</dbReference>
<dbReference type="PANTHER" id="PTHR32089">
    <property type="entry name" value="METHYL-ACCEPTING CHEMOTAXIS PROTEIN MCPB"/>
    <property type="match status" value="1"/>
</dbReference>
<dbReference type="InterPro" id="IPR004089">
    <property type="entry name" value="MCPsignal_dom"/>
</dbReference>
<protein>
    <submittedName>
        <fullName evidence="16">Methyl-accepting chemotaxis protein</fullName>
    </submittedName>
</protein>
<dbReference type="SUPFAM" id="SSF58104">
    <property type="entry name" value="Methyl-accepting chemotaxis protein (MCP) signaling domain"/>
    <property type="match status" value="1"/>
</dbReference>
<evidence type="ECO:0000259" key="14">
    <source>
        <dbReference type="PROSITE" id="PS50192"/>
    </source>
</evidence>
<dbReference type="PROSITE" id="PS50192">
    <property type="entry name" value="T_SNARE"/>
    <property type="match status" value="1"/>
</dbReference>
<evidence type="ECO:0000256" key="2">
    <source>
        <dbReference type="ARBA" id="ARBA00022475"/>
    </source>
</evidence>
<dbReference type="Gene3D" id="3.30.450.20">
    <property type="entry name" value="PAS domain"/>
    <property type="match status" value="1"/>
</dbReference>
<dbReference type="Proteomes" id="UP001621714">
    <property type="component" value="Unassembled WGS sequence"/>
</dbReference>
<evidence type="ECO:0000259" key="15">
    <source>
        <dbReference type="PROSITE" id="PS50885"/>
    </source>
</evidence>
<feature type="coiled-coil region" evidence="10">
    <location>
        <begin position="290"/>
        <end position="345"/>
    </location>
</feature>
<keyword evidence="2" id="KW-1003">Cell membrane</keyword>
<keyword evidence="17" id="KW-1185">Reference proteome</keyword>
<dbReference type="InterPro" id="IPR004090">
    <property type="entry name" value="Chemotax_Me-accpt_rcpt"/>
</dbReference>
<evidence type="ECO:0000256" key="4">
    <source>
        <dbReference type="ARBA" id="ARBA00022692"/>
    </source>
</evidence>
<dbReference type="PANTHER" id="PTHR32089:SF112">
    <property type="entry name" value="LYSOZYME-LIKE PROTEIN-RELATED"/>
    <property type="match status" value="1"/>
</dbReference>
<evidence type="ECO:0000256" key="8">
    <source>
        <dbReference type="ARBA" id="ARBA00029447"/>
    </source>
</evidence>
<evidence type="ECO:0000256" key="7">
    <source>
        <dbReference type="ARBA" id="ARBA00023224"/>
    </source>
</evidence>
<evidence type="ECO:0000313" key="16">
    <source>
        <dbReference type="EMBL" id="MFK7160787.1"/>
    </source>
</evidence>
<evidence type="ECO:0000256" key="5">
    <source>
        <dbReference type="ARBA" id="ARBA00022989"/>
    </source>
</evidence>
<comment type="subcellular location">
    <subcellularLocation>
        <location evidence="1">Cell inner membrane</location>
        <topology evidence="1">Multi-pass membrane protein</topology>
    </subcellularLocation>
</comment>
<accession>A0ABW8PWW2</accession>